<keyword evidence="1 4" id="KW-0808">Transferase</keyword>
<dbReference type="InterPro" id="IPR027417">
    <property type="entry name" value="P-loop_NTPase"/>
</dbReference>
<dbReference type="AlphaFoldDB" id="A0A179D506"/>
<dbReference type="InterPro" id="IPR000863">
    <property type="entry name" value="Sulfotransferase_dom"/>
</dbReference>
<dbReference type="PANTHER" id="PTHR10605">
    <property type="entry name" value="HEPARAN SULFATE SULFOTRANSFERASE"/>
    <property type="match status" value="1"/>
</dbReference>
<evidence type="ECO:0000313" key="5">
    <source>
        <dbReference type="Proteomes" id="UP000078390"/>
    </source>
</evidence>
<reference evidence="4 5" key="1">
    <citation type="submission" date="2016-04" db="EMBL/GenBank/DDBJ databases">
        <title>Genome analysis of Thermosulfurimonas dismutans, the first thermophilic sulfur-disproportionating bacterium of the phylum Thermodesulfobacteria.</title>
        <authorList>
            <person name="Mardanov A.V."/>
            <person name="Beletsky A.V."/>
            <person name="Kadnikov V.V."/>
            <person name="Slobodkin A.I."/>
            <person name="Ravin N.V."/>
        </authorList>
    </citation>
    <scope>NUCLEOTIDE SEQUENCE [LARGE SCALE GENOMIC DNA]</scope>
    <source>
        <strain evidence="4 5">S95</strain>
    </source>
</reference>
<comment type="caution">
    <text evidence="4">The sequence shown here is derived from an EMBL/GenBank/DDBJ whole genome shotgun (WGS) entry which is preliminary data.</text>
</comment>
<organism evidence="4 5">
    <name type="scientific">Thermosulfurimonas dismutans</name>
    <dbReference type="NCBI Taxonomy" id="999894"/>
    <lineage>
        <taxon>Bacteria</taxon>
        <taxon>Pseudomonadati</taxon>
        <taxon>Thermodesulfobacteriota</taxon>
        <taxon>Thermodesulfobacteria</taxon>
        <taxon>Thermodesulfobacteriales</taxon>
        <taxon>Thermodesulfobacteriaceae</taxon>
        <taxon>Thermosulfurimonas</taxon>
    </lineage>
</organism>
<dbReference type="Pfam" id="PF00685">
    <property type="entry name" value="Sulfotransfer_1"/>
    <property type="match status" value="1"/>
</dbReference>
<dbReference type="PANTHER" id="PTHR10605:SF56">
    <property type="entry name" value="BIFUNCTIONAL HEPARAN SULFATE N-DEACETYLASE_N-SULFOTRANSFERASE"/>
    <property type="match status" value="1"/>
</dbReference>
<sequence>MLIKSGEKTLKLPDLFIIGAAKCGTTSFYYWLNQSPRFFFPNKLKEPLFFSQPGKHVKSLEEYARLYEKASKEQILVDASVIYFHHPATIDNIRHAYGKAFQELKFIVVLRDPLKRTLSEYFMGLREGWEKRSLEEIVKCFETGHPEPYISHSFFWKQLVRWLEKVSYQHIKIVIFEKLLDKRLVVLKDLELFLGVSLQELVKFEIPKLNIGGTFRNKICEKIYHLLYNRKLINLSKKVFPETLLYMFDSLARKMLLDTNHSEIFADENSLKALRKILTEDATILGKQLGILDELLKYWQFTFSQE</sequence>
<accession>A0A179D506</accession>
<dbReference type="InterPro" id="IPR037359">
    <property type="entry name" value="NST/OST"/>
</dbReference>
<proteinExistence type="predicted"/>
<feature type="domain" description="Sulfotransferase" evidence="3">
    <location>
        <begin position="13"/>
        <end position="200"/>
    </location>
</feature>
<dbReference type="GO" id="GO:0008146">
    <property type="term" value="F:sulfotransferase activity"/>
    <property type="evidence" value="ECO:0007669"/>
    <property type="project" value="InterPro"/>
</dbReference>
<keyword evidence="2" id="KW-0325">Glycoprotein</keyword>
<dbReference type="OrthoDB" id="9797480at2"/>
<dbReference type="RefSeq" id="WP_068669490.1">
    <property type="nucleotide sequence ID" value="NZ_LWLG01000003.1"/>
</dbReference>
<keyword evidence="5" id="KW-1185">Reference proteome</keyword>
<evidence type="ECO:0000313" key="4">
    <source>
        <dbReference type="EMBL" id="OAQ21126.1"/>
    </source>
</evidence>
<gene>
    <name evidence="4" type="ORF">TDIS_0778</name>
</gene>
<dbReference type="STRING" id="999894.TDIS_0778"/>
<evidence type="ECO:0000256" key="2">
    <source>
        <dbReference type="ARBA" id="ARBA00023180"/>
    </source>
</evidence>
<dbReference type="Gene3D" id="3.40.50.300">
    <property type="entry name" value="P-loop containing nucleotide triphosphate hydrolases"/>
    <property type="match status" value="1"/>
</dbReference>
<dbReference type="SUPFAM" id="SSF52540">
    <property type="entry name" value="P-loop containing nucleoside triphosphate hydrolases"/>
    <property type="match status" value="1"/>
</dbReference>
<evidence type="ECO:0000256" key="1">
    <source>
        <dbReference type="ARBA" id="ARBA00022679"/>
    </source>
</evidence>
<evidence type="ECO:0000259" key="3">
    <source>
        <dbReference type="Pfam" id="PF00685"/>
    </source>
</evidence>
<name>A0A179D506_9BACT</name>
<protein>
    <submittedName>
        <fullName evidence="4">Sulfotransferase</fullName>
    </submittedName>
</protein>
<dbReference type="Proteomes" id="UP000078390">
    <property type="component" value="Unassembled WGS sequence"/>
</dbReference>
<dbReference type="EMBL" id="LWLG01000003">
    <property type="protein sequence ID" value="OAQ21126.1"/>
    <property type="molecule type" value="Genomic_DNA"/>
</dbReference>